<reference evidence="2 3" key="1">
    <citation type="submission" date="2017-12" db="EMBL/GenBank/DDBJ databases">
        <authorList>
            <person name="Paulsen S."/>
            <person name="Gram L.K."/>
        </authorList>
    </citation>
    <scope>NUCLEOTIDE SEQUENCE [LARGE SCALE GENOMIC DNA]</scope>
    <source>
        <strain evidence="2 3">S1189</strain>
    </source>
</reference>
<keyword evidence="1" id="KW-0732">Signal</keyword>
<dbReference type="RefSeq" id="WP_138567878.1">
    <property type="nucleotide sequence ID" value="NZ_PNCM01000025.1"/>
</dbReference>
<feature type="chain" id="PRO_5024347942" evidence="1">
    <location>
        <begin position="21"/>
        <end position="122"/>
    </location>
</feature>
<sequence length="122" mass="13647">MNKKILFFLVTTGVPFSSVAGSLVCENTKVTKVAYHANNRLMVQLENMNRPVFFCNPETQWSVSGTNYVMGPETCKTVFSMFLTAKATGATITRVHFDGEHVPAKCDQWGAWNSAVIRYVNF</sequence>
<evidence type="ECO:0000313" key="3">
    <source>
        <dbReference type="Proteomes" id="UP000307362"/>
    </source>
</evidence>
<dbReference type="OrthoDB" id="6315886at2"/>
<gene>
    <name evidence="2" type="ORF">CWB73_12485</name>
</gene>
<dbReference type="EMBL" id="PNCM01000025">
    <property type="protein sequence ID" value="TMP79919.1"/>
    <property type="molecule type" value="Genomic_DNA"/>
</dbReference>
<comment type="caution">
    <text evidence="2">The sequence shown here is derived from an EMBL/GenBank/DDBJ whole genome shotgun (WGS) entry which is preliminary data.</text>
</comment>
<evidence type="ECO:0000256" key="1">
    <source>
        <dbReference type="SAM" id="SignalP"/>
    </source>
</evidence>
<protein>
    <submittedName>
        <fullName evidence="2">Uncharacterized protein</fullName>
    </submittedName>
</protein>
<evidence type="ECO:0000313" key="2">
    <source>
        <dbReference type="EMBL" id="TMP79919.1"/>
    </source>
</evidence>
<proteinExistence type="predicted"/>
<accession>A0A5S3YS08</accession>
<dbReference type="Proteomes" id="UP000307362">
    <property type="component" value="Unassembled WGS sequence"/>
</dbReference>
<name>A0A5S3YS08_9GAMM</name>
<reference evidence="3" key="2">
    <citation type="submission" date="2019-06" db="EMBL/GenBank/DDBJ databases">
        <title>Co-occurence of chitin degradation, pigmentation and bioactivity in marine Pseudoalteromonas.</title>
        <authorList>
            <person name="Sonnenschein E.C."/>
            <person name="Bech P.K."/>
        </authorList>
    </citation>
    <scope>NUCLEOTIDE SEQUENCE [LARGE SCALE GENOMIC DNA]</scope>
    <source>
        <strain evidence="3">S1189</strain>
    </source>
</reference>
<dbReference type="AlphaFoldDB" id="A0A5S3YS08"/>
<organism evidence="2 3">
    <name type="scientific">Pseudoalteromonas phenolica</name>
    <dbReference type="NCBI Taxonomy" id="161398"/>
    <lineage>
        <taxon>Bacteria</taxon>
        <taxon>Pseudomonadati</taxon>
        <taxon>Pseudomonadota</taxon>
        <taxon>Gammaproteobacteria</taxon>
        <taxon>Alteromonadales</taxon>
        <taxon>Pseudoalteromonadaceae</taxon>
        <taxon>Pseudoalteromonas</taxon>
    </lineage>
</organism>
<feature type="signal peptide" evidence="1">
    <location>
        <begin position="1"/>
        <end position="20"/>
    </location>
</feature>